<dbReference type="Pfam" id="PF03167">
    <property type="entry name" value="UDG"/>
    <property type="match status" value="1"/>
</dbReference>
<protein>
    <submittedName>
        <fullName evidence="2">DNA-deoxyinosine glycosylase</fullName>
        <ecNumber evidence="2">3.2.2.15</ecNumber>
    </submittedName>
</protein>
<keyword evidence="2" id="KW-0326">Glycosidase</keyword>
<feature type="domain" description="Uracil-DNA glycosylase-like" evidence="1">
    <location>
        <begin position="13"/>
        <end position="159"/>
    </location>
</feature>
<dbReference type="InterPro" id="IPR036895">
    <property type="entry name" value="Uracil-DNA_glycosylase-like_sf"/>
</dbReference>
<proteinExistence type="predicted"/>
<dbReference type="GO" id="GO:0033958">
    <property type="term" value="F:DNA-deoxyinosine glycosylase activity"/>
    <property type="evidence" value="ECO:0007669"/>
    <property type="project" value="UniProtKB-EC"/>
</dbReference>
<dbReference type="CDD" id="cd10032">
    <property type="entry name" value="UDG-F6_HDG"/>
    <property type="match status" value="1"/>
</dbReference>
<dbReference type="Gene3D" id="3.40.470.10">
    <property type="entry name" value="Uracil-DNA glycosylase-like domain"/>
    <property type="match status" value="1"/>
</dbReference>
<dbReference type="InterPro" id="IPR005122">
    <property type="entry name" value="Uracil-DNA_glycosylase-like"/>
</dbReference>
<dbReference type="RefSeq" id="WP_154527493.1">
    <property type="nucleotide sequence ID" value="NZ_JAQYJL010000027.1"/>
</dbReference>
<reference evidence="2 3" key="1">
    <citation type="submission" date="2019-08" db="EMBL/GenBank/DDBJ databases">
        <title>In-depth cultivation of the pig gut microbiome towards novel bacterial diversity and tailored functional studies.</title>
        <authorList>
            <person name="Wylensek D."/>
            <person name="Hitch T.C.A."/>
            <person name="Clavel T."/>
        </authorList>
    </citation>
    <scope>NUCLEOTIDE SEQUENCE [LARGE SCALE GENOMIC DNA]</scope>
    <source>
        <strain evidence="2 3">Oil+RF-744-WCA-WT-11</strain>
    </source>
</reference>
<sequence>MAEYQTLKHTFGPLYDRDSRLLILGSFPSVKSREAGFFYGHPQNRFWKVIAALTSSDVPTTIDEKKRLLHNSHIALWDTIWQCDIIGSSDSSIRNVIPTDLSQILKEADIRQIFCNGATSARLFKRYQEPVLGRSAIRLPSTSPANAACSVERLIREWEPVRTVLSGG</sequence>
<gene>
    <name evidence="2" type="ORF">FYJ35_13715</name>
</gene>
<organism evidence="2 3">
    <name type="scientific">Porcincola intestinalis</name>
    <dbReference type="NCBI Taxonomy" id="2606632"/>
    <lineage>
        <taxon>Bacteria</taxon>
        <taxon>Bacillati</taxon>
        <taxon>Bacillota</taxon>
        <taxon>Clostridia</taxon>
        <taxon>Lachnospirales</taxon>
        <taxon>Lachnospiraceae</taxon>
        <taxon>Porcincola</taxon>
    </lineage>
</organism>
<dbReference type="EC" id="3.2.2.15" evidence="2"/>
<dbReference type="AlphaFoldDB" id="A0A6L5X6T8"/>
<evidence type="ECO:0000313" key="3">
    <source>
        <dbReference type="Proteomes" id="UP000481852"/>
    </source>
</evidence>
<keyword evidence="2" id="KW-0378">Hydrolase</keyword>
<dbReference type="NCBIfam" id="TIGR04274">
    <property type="entry name" value="hypoxanDNAglyco"/>
    <property type="match status" value="1"/>
</dbReference>
<evidence type="ECO:0000313" key="2">
    <source>
        <dbReference type="EMBL" id="MSS16069.1"/>
    </source>
</evidence>
<accession>A0A6L5X6T8</accession>
<dbReference type="SMART" id="SM00986">
    <property type="entry name" value="UDG"/>
    <property type="match status" value="1"/>
</dbReference>
<dbReference type="SUPFAM" id="SSF52141">
    <property type="entry name" value="Uracil-DNA glycosylase-like"/>
    <property type="match status" value="1"/>
</dbReference>
<keyword evidence="3" id="KW-1185">Reference proteome</keyword>
<dbReference type="SMART" id="SM00987">
    <property type="entry name" value="UreE_C"/>
    <property type="match status" value="1"/>
</dbReference>
<evidence type="ECO:0000259" key="1">
    <source>
        <dbReference type="SMART" id="SM00986"/>
    </source>
</evidence>
<dbReference type="EMBL" id="VULZ01000021">
    <property type="protein sequence ID" value="MSS16069.1"/>
    <property type="molecule type" value="Genomic_DNA"/>
</dbReference>
<name>A0A6L5X6T8_9FIRM</name>
<dbReference type="InterPro" id="IPR026353">
    <property type="entry name" value="Hypoxan-DNA_Glyclase"/>
</dbReference>
<comment type="caution">
    <text evidence="2">The sequence shown here is derived from an EMBL/GenBank/DDBJ whole genome shotgun (WGS) entry which is preliminary data.</text>
</comment>
<dbReference type="Proteomes" id="UP000481852">
    <property type="component" value="Unassembled WGS sequence"/>
</dbReference>